<dbReference type="PANTHER" id="PTHR30404">
    <property type="entry name" value="N-ACETYLMURAMOYL-L-ALANINE AMIDASE"/>
    <property type="match status" value="1"/>
</dbReference>
<evidence type="ECO:0000256" key="1">
    <source>
        <dbReference type="ARBA" id="ARBA00001561"/>
    </source>
</evidence>
<proteinExistence type="predicted"/>
<reference evidence="7 8" key="1">
    <citation type="journal article" date="2011" name="J. Bacteriol.">
        <title>Genome sequence of Chthoniobacter flavus Ellin428, an aerobic heterotrophic soil bacterium.</title>
        <authorList>
            <person name="Kant R."/>
            <person name="van Passel M.W."/>
            <person name="Palva A."/>
            <person name="Lucas S."/>
            <person name="Lapidus A."/>
            <person name="Glavina Del Rio T."/>
            <person name="Dalin E."/>
            <person name="Tice H."/>
            <person name="Bruce D."/>
            <person name="Goodwin L."/>
            <person name="Pitluck S."/>
            <person name="Larimer F.W."/>
            <person name="Land M.L."/>
            <person name="Hauser L."/>
            <person name="Sangwan P."/>
            <person name="de Vos W.M."/>
            <person name="Janssen P.H."/>
            <person name="Smidt H."/>
        </authorList>
    </citation>
    <scope>NUCLEOTIDE SEQUENCE [LARGE SCALE GENOMIC DNA]</scope>
    <source>
        <strain evidence="7 8">Ellin428</strain>
    </source>
</reference>
<evidence type="ECO:0000256" key="3">
    <source>
        <dbReference type="ARBA" id="ARBA00022801"/>
    </source>
</evidence>
<dbReference type="GO" id="GO:0030288">
    <property type="term" value="C:outer membrane-bounded periplasmic space"/>
    <property type="evidence" value="ECO:0007669"/>
    <property type="project" value="TreeGrafter"/>
</dbReference>
<sequence length="376" mass="40787" precursor="true">MPRALLLGIALLLCIAASSHAQWTLYKISGRDYVPLENVANFYGLGHVQHVGNATVMELGGRSLKGSVGSVEFFINRLKFNLSYPITEYGGVPVISRMDLTKVIEPVLRPQKIKNAELVDTIVLDAGHGGHDNGATSLYGNEKSFTLDVVNRARMLLMQAGYRVVLTRSNDTFIPLEDRCRIANQYANALFISVHFNSGGAGTGLETYTLAPRGVPSMMADGPRISDFEPCAGNINDSENIALATATHASLVVRSRMYDRGIKRARFVVIRDITIPGVLIEGGFLSNDYDARLIATPAYRQQMAMSILQAVQNYRRARGPADAERDGGAQLRARVAPGGNEYADAARRQPDGQRGAADGDHERGGGELRRALRGGS</sequence>
<dbReference type="EC" id="3.5.1.28" evidence="2"/>
<feature type="signal peptide" evidence="5">
    <location>
        <begin position="1"/>
        <end position="21"/>
    </location>
</feature>
<name>B4CXU6_9BACT</name>
<evidence type="ECO:0000256" key="4">
    <source>
        <dbReference type="SAM" id="MobiDB-lite"/>
    </source>
</evidence>
<dbReference type="AlphaFoldDB" id="B4CXU6"/>
<keyword evidence="3 7" id="KW-0378">Hydrolase</keyword>
<evidence type="ECO:0000313" key="7">
    <source>
        <dbReference type="EMBL" id="EDY21094.1"/>
    </source>
</evidence>
<evidence type="ECO:0000256" key="2">
    <source>
        <dbReference type="ARBA" id="ARBA00011901"/>
    </source>
</evidence>
<evidence type="ECO:0000256" key="5">
    <source>
        <dbReference type="SAM" id="SignalP"/>
    </source>
</evidence>
<protein>
    <recommendedName>
        <fullName evidence="2">N-acetylmuramoyl-L-alanine amidase</fullName>
        <ecNumber evidence="2">3.5.1.28</ecNumber>
    </recommendedName>
</protein>
<dbReference type="EMBL" id="ABVL01000003">
    <property type="protein sequence ID" value="EDY21094.1"/>
    <property type="molecule type" value="Genomic_DNA"/>
</dbReference>
<feature type="chain" id="PRO_5002802851" description="N-acetylmuramoyl-L-alanine amidase" evidence="5">
    <location>
        <begin position="22"/>
        <end position="376"/>
    </location>
</feature>
<comment type="catalytic activity">
    <reaction evidence="1">
        <text>Hydrolyzes the link between N-acetylmuramoyl residues and L-amino acid residues in certain cell-wall glycopeptides.</text>
        <dbReference type="EC" id="3.5.1.28"/>
    </reaction>
</comment>
<dbReference type="FunCoup" id="B4CXU6">
    <property type="interactions" value="278"/>
</dbReference>
<dbReference type="GO" id="GO:0009253">
    <property type="term" value="P:peptidoglycan catabolic process"/>
    <property type="evidence" value="ECO:0007669"/>
    <property type="project" value="InterPro"/>
</dbReference>
<dbReference type="InterPro" id="IPR050695">
    <property type="entry name" value="N-acetylmuramoyl_amidase_3"/>
</dbReference>
<dbReference type="STRING" id="497964.CfE428DRAFT_1387"/>
<dbReference type="RefSeq" id="WP_006978713.1">
    <property type="nucleotide sequence ID" value="NZ_ABVL01000003.1"/>
</dbReference>
<accession>B4CXU6</accession>
<keyword evidence="5" id="KW-0732">Signal</keyword>
<dbReference type="CDD" id="cd02696">
    <property type="entry name" value="MurNAc-LAA"/>
    <property type="match status" value="1"/>
</dbReference>
<dbReference type="GO" id="GO:0008745">
    <property type="term" value="F:N-acetylmuramoyl-L-alanine amidase activity"/>
    <property type="evidence" value="ECO:0007669"/>
    <property type="project" value="UniProtKB-EC"/>
</dbReference>
<dbReference type="SMART" id="SM00646">
    <property type="entry name" value="Ami_3"/>
    <property type="match status" value="1"/>
</dbReference>
<evidence type="ECO:0000313" key="8">
    <source>
        <dbReference type="Proteomes" id="UP000005824"/>
    </source>
</evidence>
<comment type="caution">
    <text evidence="7">The sequence shown here is derived from an EMBL/GenBank/DDBJ whole genome shotgun (WGS) entry which is preliminary data.</text>
</comment>
<dbReference type="InParanoid" id="B4CXU6"/>
<dbReference type="SUPFAM" id="SSF53187">
    <property type="entry name" value="Zn-dependent exopeptidases"/>
    <property type="match status" value="1"/>
</dbReference>
<evidence type="ECO:0000259" key="6">
    <source>
        <dbReference type="SMART" id="SM00646"/>
    </source>
</evidence>
<dbReference type="eggNOG" id="COG0860">
    <property type="taxonomic scope" value="Bacteria"/>
</dbReference>
<gene>
    <name evidence="7" type="ORF">CfE428DRAFT_1387</name>
</gene>
<keyword evidence="8" id="KW-1185">Reference proteome</keyword>
<dbReference type="PANTHER" id="PTHR30404:SF0">
    <property type="entry name" value="N-ACETYLMURAMOYL-L-ALANINE AMIDASE AMIC"/>
    <property type="match status" value="1"/>
</dbReference>
<dbReference type="Proteomes" id="UP000005824">
    <property type="component" value="Unassembled WGS sequence"/>
</dbReference>
<dbReference type="Gene3D" id="3.40.630.40">
    <property type="entry name" value="Zn-dependent exopeptidases"/>
    <property type="match status" value="1"/>
</dbReference>
<feature type="compositionally biased region" description="Basic and acidic residues" evidence="4">
    <location>
        <begin position="344"/>
        <end position="370"/>
    </location>
</feature>
<feature type="domain" description="MurNAc-LAA" evidence="6">
    <location>
        <begin position="180"/>
        <end position="312"/>
    </location>
</feature>
<dbReference type="Pfam" id="PF01520">
    <property type="entry name" value="Amidase_3"/>
    <property type="match status" value="1"/>
</dbReference>
<feature type="region of interest" description="Disordered" evidence="4">
    <location>
        <begin position="318"/>
        <end position="376"/>
    </location>
</feature>
<dbReference type="InterPro" id="IPR002508">
    <property type="entry name" value="MurNAc-LAA_cat"/>
</dbReference>
<organism evidence="7 8">
    <name type="scientific">Chthoniobacter flavus Ellin428</name>
    <dbReference type="NCBI Taxonomy" id="497964"/>
    <lineage>
        <taxon>Bacteria</taxon>
        <taxon>Pseudomonadati</taxon>
        <taxon>Verrucomicrobiota</taxon>
        <taxon>Spartobacteria</taxon>
        <taxon>Chthoniobacterales</taxon>
        <taxon>Chthoniobacteraceae</taxon>
        <taxon>Chthoniobacter</taxon>
    </lineage>
</organism>